<dbReference type="EMBL" id="MVBN01000003">
    <property type="protein sequence ID" value="OOK77613.1"/>
    <property type="molecule type" value="Genomic_DNA"/>
</dbReference>
<gene>
    <name evidence="2" type="ORF">BZL29_3220</name>
</gene>
<feature type="region of interest" description="Disordered" evidence="1">
    <location>
        <begin position="1"/>
        <end position="20"/>
    </location>
</feature>
<evidence type="ECO:0000313" key="3">
    <source>
        <dbReference type="Proteomes" id="UP000188532"/>
    </source>
</evidence>
<evidence type="ECO:0000313" key="2">
    <source>
        <dbReference type="EMBL" id="OOK77613.1"/>
    </source>
</evidence>
<proteinExistence type="predicted"/>
<organism evidence="2 3">
    <name type="scientific">Mycobacterium kansasii</name>
    <dbReference type="NCBI Taxonomy" id="1768"/>
    <lineage>
        <taxon>Bacteria</taxon>
        <taxon>Bacillati</taxon>
        <taxon>Actinomycetota</taxon>
        <taxon>Actinomycetes</taxon>
        <taxon>Mycobacteriales</taxon>
        <taxon>Mycobacteriaceae</taxon>
        <taxon>Mycobacterium</taxon>
    </lineage>
</organism>
<protein>
    <submittedName>
        <fullName evidence="2">Uncharacterized protein</fullName>
    </submittedName>
</protein>
<name>A0A1V3XEG0_MYCKA</name>
<dbReference type="AlphaFoldDB" id="A0A1V3XEG0"/>
<accession>A0A1V3XEG0</accession>
<evidence type="ECO:0000256" key="1">
    <source>
        <dbReference type="SAM" id="MobiDB-lite"/>
    </source>
</evidence>
<sequence>MGAFGTDQMTRVPTGSAAPEDRAVVWETIHTDDELARRLRCP</sequence>
<comment type="caution">
    <text evidence="2">The sequence shown here is derived from an EMBL/GenBank/DDBJ whole genome shotgun (WGS) entry which is preliminary data.</text>
</comment>
<reference evidence="2 3" key="1">
    <citation type="submission" date="2017-02" db="EMBL/GenBank/DDBJ databases">
        <title>Complete genome sequences of Mycobacterium kansasii strains isolated from rhesus macaques.</title>
        <authorList>
            <person name="Panda A."/>
            <person name="Nagaraj S."/>
            <person name="Zhao X."/>
            <person name="Tettelin H."/>
            <person name="Detolla L.J."/>
        </authorList>
    </citation>
    <scope>NUCLEOTIDE SEQUENCE [LARGE SCALE GENOMIC DNA]</scope>
    <source>
        <strain evidence="2 3">11-3469</strain>
    </source>
</reference>
<dbReference type="Proteomes" id="UP000188532">
    <property type="component" value="Unassembled WGS sequence"/>
</dbReference>